<keyword evidence="3" id="KW-1185">Reference proteome</keyword>
<name>A0A327PIP7_9BACT</name>
<dbReference type="EMBL" id="QLLK01000003">
    <property type="protein sequence ID" value="RAI92180.1"/>
    <property type="molecule type" value="Genomic_DNA"/>
</dbReference>
<protein>
    <submittedName>
        <fullName evidence="2">Ectoine hydroxylase-related dioxygenase (Phytanoyl-CoA dioxygenase family)</fullName>
    </submittedName>
</protein>
<reference evidence="2 3" key="1">
    <citation type="submission" date="2018-06" db="EMBL/GenBank/DDBJ databases">
        <title>Genomic Encyclopedia of Archaeal and Bacterial Type Strains, Phase II (KMG-II): from individual species to whole genera.</title>
        <authorList>
            <person name="Goeker M."/>
        </authorList>
    </citation>
    <scope>NUCLEOTIDE SEQUENCE [LARGE SCALE GENOMIC DNA]</scope>
    <source>
        <strain evidence="2 3">DSM 23446</strain>
    </source>
</reference>
<sequence length="245" mass="27931">MLTEQEIEFLETYGYLNLGQLLTNEEVKQVNDRIADLMQTEGENAGAELVESKYIRHPKEEGADRLADLVNKGPVFDVFYTHPRVLAGIEAVLGQQYKLSSLNYRAAKPGMGLQKLHVDWKNTVVDGAYKVCNSIWLFDDFTEHNGSTRIVPKSHKLSSLPDEVMADPLDKHPDEIRIIAPAGSVFIFNSHVWHGGTMNETENVRRSIHSYFCSREQPQQIDQKKYITENTLKRIGEKGRWTLDV</sequence>
<evidence type="ECO:0000256" key="1">
    <source>
        <dbReference type="ARBA" id="ARBA00001954"/>
    </source>
</evidence>
<proteinExistence type="predicted"/>
<evidence type="ECO:0000313" key="3">
    <source>
        <dbReference type="Proteomes" id="UP000249610"/>
    </source>
</evidence>
<evidence type="ECO:0000313" key="2">
    <source>
        <dbReference type="EMBL" id="RAI92180.1"/>
    </source>
</evidence>
<keyword evidence="2" id="KW-0223">Dioxygenase</keyword>
<dbReference type="PANTHER" id="PTHR20883:SF48">
    <property type="entry name" value="ECTOINE DIOXYGENASE"/>
    <property type="match status" value="1"/>
</dbReference>
<comment type="cofactor">
    <cofactor evidence="1">
        <name>Fe(2+)</name>
        <dbReference type="ChEBI" id="CHEBI:29033"/>
    </cofactor>
</comment>
<dbReference type="GO" id="GO:0016706">
    <property type="term" value="F:2-oxoglutarate-dependent dioxygenase activity"/>
    <property type="evidence" value="ECO:0007669"/>
    <property type="project" value="UniProtKB-ARBA"/>
</dbReference>
<dbReference type="InterPro" id="IPR008775">
    <property type="entry name" value="Phytyl_CoA_dOase-like"/>
</dbReference>
<dbReference type="Pfam" id="PF05721">
    <property type="entry name" value="PhyH"/>
    <property type="match status" value="1"/>
</dbReference>
<dbReference type="GO" id="GO:0005506">
    <property type="term" value="F:iron ion binding"/>
    <property type="evidence" value="ECO:0007669"/>
    <property type="project" value="UniProtKB-ARBA"/>
</dbReference>
<dbReference type="AlphaFoldDB" id="A0A327PIP7"/>
<organism evidence="2 3">
    <name type="scientific">Algoriphagus yeomjeoni</name>
    <dbReference type="NCBI Taxonomy" id="291403"/>
    <lineage>
        <taxon>Bacteria</taxon>
        <taxon>Pseudomonadati</taxon>
        <taxon>Bacteroidota</taxon>
        <taxon>Cytophagia</taxon>
        <taxon>Cytophagales</taxon>
        <taxon>Cyclobacteriaceae</taxon>
        <taxon>Algoriphagus</taxon>
    </lineage>
</organism>
<dbReference type="PANTHER" id="PTHR20883">
    <property type="entry name" value="PHYTANOYL-COA DIOXYGENASE DOMAIN CONTAINING 1"/>
    <property type="match status" value="1"/>
</dbReference>
<dbReference type="RefSeq" id="WP_111610813.1">
    <property type="nucleotide sequence ID" value="NZ_QLLK01000003.1"/>
</dbReference>
<dbReference type="Proteomes" id="UP000249610">
    <property type="component" value="Unassembled WGS sequence"/>
</dbReference>
<comment type="caution">
    <text evidence="2">The sequence shown here is derived from an EMBL/GenBank/DDBJ whole genome shotgun (WGS) entry which is preliminary data.</text>
</comment>
<keyword evidence="2" id="KW-0560">Oxidoreductase</keyword>
<gene>
    <name evidence="2" type="ORF">LV83_01409</name>
</gene>
<accession>A0A327PIP7</accession>
<dbReference type="Gene3D" id="2.60.120.620">
    <property type="entry name" value="q2cbj1_9rhob like domain"/>
    <property type="match status" value="1"/>
</dbReference>
<dbReference type="SUPFAM" id="SSF51197">
    <property type="entry name" value="Clavaminate synthase-like"/>
    <property type="match status" value="1"/>
</dbReference>
<dbReference type="OrthoDB" id="976214at2"/>